<organism evidence="1 2">
    <name type="scientific">Synaphobranchus kaupii</name>
    <name type="common">Kaup's arrowtooth eel</name>
    <dbReference type="NCBI Taxonomy" id="118154"/>
    <lineage>
        <taxon>Eukaryota</taxon>
        <taxon>Metazoa</taxon>
        <taxon>Chordata</taxon>
        <taxon>Craniata</taxon>
        <taxon>Vertebrata</taxon>
        <taxon>Euteleostomi</taxon>
        <taxon>Actinopterygii</taxon>
        <taxon>Neopterygii</taxon>
        <taxon>Teleostei</taxon>
        <taxon>Anguilliformes</taxon>
        <taxon>Synaphobranchidae</taxon>
        <taxon>Synaphobranchus</taxon>
    </lineage>
</organism>
<accession>A0A9Q1GFT2</accession>
<comment type="caution">
    <text evidence="1">The sequence shown here is derived from an EMBL/GenBank/DDBJ whole genome shotgun (WGS) entry which is preliminary data.</text>
</comment>
<gene>
    <name evidence="1" type="ORF">SKAU_G00031750</name>
</gene>
<evidence type="ECO:0000313" key="2">
    <source>
        <dbReference type="Proteomes" id="UP001152622"/>
    </source>
</evidence>
<dbReference type="AlphaFoldDB" id="A0A9Q1GFT2"/>
<sequence>MLLTGVCTSSTSKTSSCYNWTSTTCNPGPQFTLINTCKQQRPNFLSSPELRTEFGHGLDTSEWRKRIRTNPSGVPGHPRHAVVCPSACFCWSCSER</sequence>
<name>A0A9Q1GFT2_SYNKA</name>
<dbReference type="Proteomes" id="UP001152622">
    <property type="component" value="Chromosome 1"/>
</dbReference>
<dbReference type="EMBL" id="JAINUF010000001">
    <property type="protein sequence ID" value="KAJ8382397.1"/>
    <property type="molecule type" value="Genomic_DNA"/>
</dbReference>
<protein>
    <submittedName>
        <fullName evidence="1">Uncharacterized protein</fullName>
    </submittedName>
</protein>
<evidence type="ECO:0000313" key="1">
    <source>
        <dbReference type="EMBL" id="KAJ8382397.1"/>
    </source>
</evidence>
<proteinExistence type="predicted"/>
<keyword evidence="2" id="KW-1185">Reference proteome</keyword>
<reference evidence="1" key="1">
    <citation type="journal article" date="2023" name="Science">
        <title>Genome structures resolve the early diversification of teleost fishes.</title>
        <authorList>
            <person name="Parey E."/>
            <person name="Louis A."/>
            <person name="Montfort J."/>
            <person name="Bouchez O."/>
            <person name="Roques C."/>
            <person name="Iampietro C."/>
            <person name="Lluch J."/>
            <person name="Castinel A."/>
            <person name="Donnadieu C."/>
            <person name="Desvignes T."/>
            <person name="Floi Bucao C."/>
            <person name="Jouanno E."/>
            <person name="Wen M."/>
            <person name="Mejri S."/>
            <person name="Dirks R."/>
            <person name="Jansen H."/>
            <person name="Henkel C."/>
            <person name="Chen W.J."/>
            <person name="Zahm M."/>
            <person name="Cabau C."/>
            <person name="Klopp C."/>
            <person name="Thompson A.W."/>
            <person name="Robinson-Rechavi M."/>
            <person name="Braasch I."/>
            <person name="Lecointre G."/>
            <person name="Bobe J."/>
            <person name="Postlethwait J.H."/>
            <person name="Berthelot C."/>
            <person name="Roest Crollius H."/>
            <person name="Guiguen Y."/>
        </authorList>
    </citation>
    <scope>NUCLEOTIDE SEQUENCE</scope>
    <source>
        <strain evidence="1">WJC10195</strain>
    </source>
</reference>